<dbReference type="AlphaFoldDB" id="A0A5J6MQB8"/>
<protein>
    <recommendedName>
        <fullName evidence="5">Motility protein B-like N-terminal domain-containing protein</fullName>
    </recommendedName>
</protein>
<keyword evidence="4" id="KW-0812">Transmembrane</keyword>
<feature type="region of interest" description="Disordered" evidence="3">
    <location>
        <begin position="1"/>
        <end position="27"/>
    </location>
</feature>
<evidence type="ECO:0000259" key="5">
    <source>
        <dbReference type="Pfam" id="PF13677"/>
    </source>
</evidence>
<dbReference type="RefSeq" id="WP_191908156.1">
    <property type="nucleotide sequence ID" value="NZ_CP042906.1"/>
</dbReference>
<accession>A0A5J6MQB8</accession>
<proteinExistence type="predicted"/>
<sequence length="247" mass="25825">MPASVDSRASANGPYPTAGSSGTRAPRTHALALGPHAAALHRARHGHRQTTPPWLISYADLITLLLCFFILLTGASRVEQHDLQPVMASLADQFSGVLDRGTQTQEDGASSIGDVRLVKERVQSLIANAMPLARIRHSSESNRLEVELPESLLFQPGADDLSALGRSRLKNLLAVIQVGAAATPYRLEYRLAQTDSAAHCAAVLGSETMAAGTKAAGVGVAIDKAGTAGNLILRIELGGKADEGAAP</sequence>
<dbReference type="GO" id="GO:0016020">
    <property type="term" value="C:membrane"/>
    <property type="evidence" value="ECO:0007669"/>
    <property type="project" value="UniProtKB-SubCell"/>
</dbReference>
<evidence type="ECO:0000313" key="6">
    <source>
        <dbReference type="EMBL" id="QEX18240.1"/>
    </source>
</evidence>
<evidence type="ECO:0000256" key="4">
    <source>
        <dbReference type="SAM" id="Phobius"/>
    </source>
</evidence>
<evidence type="ECO:0000256" key="1">
    <source>
        <dbReference type="ARBA" id="ARBA00004370"/>
    </source>
</evidence>
<gene>
    <name evidence="6" type="ORF">FRZ44_35450</name>
</gene>
<evidence type="ECO:0000256" key="3">
    <source>
        <dbReference type="SAM" id="MobiDB-lite"/>
    </source>
</evidence>
<evidence type="ECO:0000313" key="7">
    <source>
        <dbReference type="Proteomes" id="UP000326202"/>
    </source>
</evidence>
<dbReference type="Proteomes" id="UP000326202">
    <property type="component" value="Chromosome"/>
</dbReference>
<comment type="subcellular location">
    <subcellularLocation>
        <location evidence="1">Membrane</location>
    </subcellularLocation>
</comment>
<evidence type="ECO:0000256" key="2">
    <source>
        <dbReference type="ARBA" id="ARBA00023136"/>
    </source>
</evidence>
<reference evidence="6 7" key="1">
    <citation type="submission" date="2019-08" db="EMBL/GenBank/DDBJ databases">
        <title>Hyperibacter terrae gen. nov., sp. nov. and Hyperibacter viscosus sp. nov., two new members in the family Rhodospirillaceae isolated from the rhizosphere of Hypericum perforatum.</title>
        <authorList>
            <person name="Noviana Z."/>
        </authorList>
    </citation>
    <scope>NUCLEOTIDE SEQUENCE [LARGE SCALE GENOMIC DNA]</scope>
    <source>
        <strain evidence="6 7">R5913</strain>
    </source>
</reference>
<dbReference type="Pfam" id="PF13677">
    <property type="entry name" value="MotB_plug"/>
    <property type="match status" value="1"/>
</dbReference>
<keyword evidence="7" id="KW-1185">Reference proteome</keyword>
<feature type="transmembrane region" description="Helical" evidence="4">
    <location>
        <begin position="55"/>
        <end position="75"/>
    </location>
</feature>
<keyword evidence="4" id="KW-1133">Transmembrane helix</keyword>
<dbReference type="KEGG" id="htq:FRZ44_35450"/>
<organism evidence="6 7">
    <name type="scientific">Hypericibacter terrae</name>
    <dbReference type="NCBI Taxonomy" id="2602015"/>
    <lineage>
        <taxon>Bacteria</taxon>
        <taxon>Pseudomonadati</taxon>
        <taxon>Pseudomonadota</taxon>
        <taxon>Alphaproteobacteria</taxon>
        <taxon>Rhodospirillales</taxon>
        <taxon>Dongiaceae</taxon>
        <taxon>Hypericibacter</taxon>
    </lineage>
</organism>
<keyword evidence="2 4" id="KW-0472">Membrane</keyword>
<feature type="domain" description="Motility protein B-like N-terminal" evidence="5">
    <location>
        <begin position="45"/>
        <end position="94"/>
    </location>
</feature>
<dbReference type="EMBL" id="CP042906">
    <property type="protein sequence ID" value="QEX18240.1"/>
    <property type="molecule type" value="Genomic_DNA"/>
</dbReference>
<name>A0A5J6MQB8_9PROT</name>
<dbReference type="InterPro" id="IPR025713">
    <property type="entry name" value="MotB-like_N_dom"/>
</dbReference>